<organism evidence="3 4">
    <name type="scientific">Striga hermonthica</name>
    <name type="common">Purple witchweed</name>
    <name type="synonym">Buchnera hermonthica</name>
    <dbReference type="NCBI Taxonomy" id="68872"/>
    <lineage>
        <taxon>Eukaryota</taxon>
        <taxon>Viridiplantae</taxon>
        <taxon>Streptophyta</taxon>
        <taxon>Embryophyta</taxon>
        <taxon>Tracheophyta</taxon>
        <taxon>Spermatophyta</taxon>
        <taxon>Magnoliopsida</taxon>
        <taxon>eudicotyledons</taxon>
        <taxon>Gunneridae</taxon>
        <taxon>Pentapetalae</taxon>
        <taxon>asterids</taxon>
        <taxon>lamiids</taxon>
        <taxon>Lamiales</taxon>
        <taxon>Orobanchaceae</taxon>
        <taxon>Buchnereae</taxon>
        <taxon>Striga</taxon>
    </lineage>
</organism>
<dbReference type="InterPro" id="IPR022059">
    <property type="entry name" value="DUF3615"/>
</dbReference>
<reference evidence="3" key="1">
    <citation type="submission" date="2019-12" db="EMBL/GenBank/DDBJ databases">
        <authorList>
            <person name="Scholes J."/>
        </authorList>
    </citation>
    <scope>NUCLEOTIDE SEQUENCE</scope>
</reference>
<dbReference type="InterPro" id="IPR046350">
    <property type="entry name" value="Cystatin_sf"/>
</dbReference>
<feature type="non-terminal residue" evidence="3">
    <location>
        <position position="335"/>
    </location>
</feature>
<keyword evidence="4" id="KW-1185">Reference proteome</keyword>
<accession>A0A9N7NW58</accession>
<evidence type="ECO:0000256" key="1">
    <source>
        <dbReference type="SAM" id="MobiDB-lite"/>
    </source>
</evidence>
<comment type="caution">
    <text evidence="3">The sequence shown here is derived from an EMBL/GenBank/DDBJ whole genome shotgun (WGS) entry which is preliminary data.</text>
</comment>
<protein>
    <recommendedName>
        <fullName evidence="2">DUF3615 domain-containing protein</fullName>
    </recommendedName>
</protein>
<sequence>TRLIYYLLFVPMGVTKTPKRRRRREASKFPFGVPLKGWSPAYDEALLKFNEGNVPLRRSSRVKFKVDRFGGGEGTSSMEDRKPATRRKQRMPRDPKGYFLARGKQSGEIALSCYNQKHGTNLEFVRFVEFKEREFFGPGYLLNFNEKYSRWRHVNFEARLPNANPNDKPLLLFAELYRKNGKYELTTLSQVNPSPDDCACPSCDRSSVIHPLHGFRAGFVASEPSEPKIMSKEDAVKLAEFALKDYNDKHGTTLKIERVLECNSFTSSGPLMDFTVKTKRWVHMNFEVRAGTMEDIIRLFAELYLSDDNTTYVLASLSPTSPSEKRCEWAKYYNL</sequence>
<gene>
    <name evidence="3" type="ORF">SHERM_05941</name>
</gene>
<evidence type="ECO:0000259" key="2">
    <source>
        <dbReference type="Pfam" id="PF12274"/>
    </source>
</evidence>
<dbReference type="Proteomes" id="UP001153555">
    <property type="component" value="Unassembled WGS sequence"/>
</dbReference>
<evidence type="ECO:0000313" key="3">
    <source>
        <dbReference type="EMBL" id="CAA0839373.1"/>
    </source>
</evidence>
<dbReference type="EMBL" id="CACSLK010031421">
    <property type="protein sequence ID" value="CAA0839373.1"/>
    <property type="molecule type" value="Genomic_DNA"/>
</dbReference>
<name>A0A9N7NW58_STRHE</name>
<dbReference type="Pfam" id="PF12274">
    <property type="entry name" value="DUF3615"/>
    <property type="match status" value="2"/>
</dbReference>
<dbReference type="AlphaFoldDB" id="A0A9N7NW58"/>
<feature type="non-terminal residue" evidence="3">
    <location>
        <position position="1"/>
    </location>
</feature>
<feature type="domain" description="DUF3615" evidence="2">
    <location>
        <begin position="109"/>
        <end position="211"/>
    </location>
</feature>
<feature type="region of interest" description="Disordered" evidence="1">
    <location>
        <begin position="72"/>
        <end position="96"/>
    </location>
</feature>
<evidence type="ECO:0000313" key="4">
    <source>
        <dbReference type="Proteomes" id="UP001153555"/>
    </source>
</evidence>
<dbReference type="OrthoDB" id="919440at2759"/>
<feature type="domain" description="DUF3615" evidence="2">
    <location>
        <begin position="239"/>
        <end position="329"/>
    </location>
</feature>
<dbReference type="SUPFAM" id="SSF54403">
    <property type="entry name" value="Cystatin/monellin"/>
    <property type="match status" value="1"/>
</dbReference>
<proteinExistence type="predicted"/>
<dbReference type="PANTHER" id="PTHR34710:SF20">
    <property type="entry name" value="OS10G0550200 PROTEIN"/>
    <property type="match status" value="1"/>
</dbReference>
<dbReference type="PANTHER" id="PTHR34710">
    <property type="entry name" value="OS03G0834100 PROTEIN"/>
    <property type="match status" value="1"/>
</dbReference>